<gene>
    <name evidence="2" type="ORF">S06H3_62945</name>
</gene>
<sequence length="144" mass="15405">NPGETVAIVGRTGAGKSSLVNLTARFYELDKGEVTVDGYNVGSVTQQSLRHQIGIVPQDAFLFSGSIEDNISYGRTEASHQEVIEAAKTVGAHDFITRLERGYDTPVGERGGNLSAGQRQFICLARAILANPPIMILDEATSNV</sequence>
<proteinExistence type="predicted"/>
<dbReference type="EMBL" id="BARV01041641">
    <property type="protein sequence ID" value="GAI52641.1"/>
    <property type="molecule type" value="Genomic_DNA"/>
</dbReference>
<feature type="domain" description="ABC transporter" evidence="1">
    <location>
        <begin position="1"/>
        <end position="142"/>
    </location>
</feature>
<dbReference type="Gene3D" id="3.40.50.300">
    <property type="entry name" value="P-loop containing nucleotide triphosphate hydrolases"/>
    <property type="match status" value="1"/>
</dbReference>
<accession>X1QCV4</accession>
<organism evidence="2">
    <name type="scientific">marine sediment metagenome</name>
    <dbReference type="NCBI Taxonomy" id="412755"/>
    <lineage>
        <taxon>unclassified sequences</taxon>
        <taxon>metagenomes</taxon>
        <taxon>ecological metagenomes</taxon>
    </lineage>
</organism>
<dbReference type="InterPro" id="IPR027417">
    <property type="entry name" value="P-loop_NTPase"/>
</dbReference>
<dbReference type="PANTHER" id="PTHR24221:SF654">
    <property type="entry name" value="ATP-BINDING CASSETTE SUB-FAMILY B MEMBER 6"/>
    <property type="match status" value="1"/>
</dbReference>
<dbReference type="GO" id="GO:0016887">
    <property type="term" value="F:ATP hydrolysis activity"/>
    <property type="evidence" value="ECO:0007669"/>
    <property type="project" value="InterPro"/>
</dbReference>
<dbReference type="Pfam" id="PF00005">
    <property type="entry name" value="ABC_tran"/>
    <property type="match status" value="1"/>
</dbReference>
<evidence type="ECO:0000313" key="2">
    <source>
        <dbReference type="EMBL" id="GAI52641.1"/>
    </source>
</evidence>
<name>X1QCV4_9ZZZZ</name>
<dbReference type="InterPro" id="IPR003439">
    <property type="entry name" value="ABC_transporter-like_ATP-bd"/>
</dbReference>
<dbReference type="AlphaFoldDB" id="X1QCV4"/>
<dbReference type="GO" id="GO:0005524">
    <property type="term" value="F:ATP binding"/>
    <property type="evidence" value="ECO:0007669"/>
    <property type="project" value="InterPro"/>
</dbReference>
<comment type="caution">
    <text evidence="2">The sequence shown here is derived from an EMBL/GenBank/DDBJ whole genome shotgun (WGS) entry which is preliminary data.</text>
</comment>
<feature type="non-terminal residue" evidence="2">
    <location>
        <position position="1"/>
    </location>
</feature>
<dbReference type="SUPFAM" id="SSF52540">
    <property type="entry name" value="P-loop containing nucleoside triphosphate hydrolases"/>
    <property type="match status" value="1"/>
</dbReference>
<evidence type="ECO:0000259" key="1">
    <source>
        <dbReference type="Pfam" id="PF00005"/>
    </source>
</evidence>
<dbReference type="InterPro" id="IPR039421">
    <property type="entry name" value="Type_1_exporter"/>
</dbReference>
<reference evidence="2" key="1">
    <citation type="journal article" date="2014" name="Front. Microbiol.">
        <title>High frequency of phylogenetically diverse reductive dehalogenase-homologous genes in deep subseafloor sedimentary metagenomes.</title>
        <authorList>
            <person name="Kawai M."/>
            <person name="Futagami T."/>
            <person name="Toyoda A."/>
            <person name="Takaki Y."/>
            <person name="Nishi S."/>
            <person name="Hori S."/>
            <person name="Arai W."/>
            <person name="Tsubouchi T."/>
            <person name="Morono Y."/>
            <person name="Uchiyama I."/>
            <person name="Ito T."/>
            <person name="Fujiyama A."/>
            <person name="Inagaki F."/>
            <person name="Takami H."/>
        </authorList>
    </citation>
    <scope>NUCLEOTIDE SEQUENCE</scope>
    <source>
        <strain evidence="2">Expedition CK06-06</strain>
    </source>
</reference>
<protein>
    <recommendedName>
        <fullName evidence="1">ABC transporter domain-containing protein</fullName>
    </recommendedName>
</protein>
<dbReference type="PANTHER" id="PTHR24221">
    <property type="entry name" value="ATP-BINDING CASSETTE SUB-FAMILY B"/>
    <property type="match status" value="1"/>
</dbReference>
<dbReference type="GO" id="GO:0034040">
    <property type="term" value="F:ATPase-coupled lipid transmembrane transporter activity"/>
    <property type="evidence" value="ECO:0007669"/>
    <property type="project" value="TreeGrafter"/>
</dbReference>
<feature type="non-terminal residue" evidence="2">
    <location>
        <position position="144"/>
    </location>
</feature>